<evidence type="ECO:0000313" key="3">
    <source>
        <dbReference type="Proteomes" id="UP001311232"/>
    </source>
</evidence>
<reference evidence="2 3" key="1">
    <citation type="submission" date="2021-06" db="EMBL/GenBank/DDBJ databases">
        <authorList>
            <person name="Palmer J.M."/>
        </authorList>
    </citation>
    <scope>NUCLEOTIDE SEQUENCE [LARGE SCALE GENOMIC DNA]</scope>
    <source>
        <strain evidence="2 3">MEX-2019</strain>
        <tissue evidence="2">Muscle</tissue>
    </source>
</reference>
<keyword evidence="1" id="KW-0732">Signal</keyword>
<feature type="signal peptide" evidence="1">
    <location>
        <begin position="1"/>
        <end position="16"/>
    </location>
</feature>
<proteinExistence type="predicted"/>
<feature type="chain" id="PRO_5043339673" evidence="1">
    <location>
        <begin position="17"/>
        <end position="277"/>
    </location>
</feature>
<protein>
    <submittedName>
        <fullName evidence="2">Uncharacterized protein</fullName>
    </submittedName>
</protein>
<accession>A0AAV9RRV3</accession>
<dbReference type="AlphaFoldDB" id="A0AAV9RRV3"/>
<organism evidence="2 3">
    <name type="scientific">Crenichthys baileyi</name>
    <name type="common">White River springfish</name>
    <dbReference type="NCBI Taxonomy" id="28760"/>
    <lineage>
        <taxon>Eukaryota</taxon>
        <taxon>Metazoa</taxon>
        <taxon>Chordata</taxon>
        <taxon>Craniata</taxon>
        <taxon>Vertebrata</taxon>
        <taxon>Euteleostomi</taxon>
        <taxon>Actinopterygii</taxon>
        <taxon>Neopterygii</taxon>
        <taxon>Teleostei</taxon>
        <taxon>Neoteleostei</taxon>
        <taxon>Acanthomorphata</taxon>
        <taxon>Ovalentaria</taxon>
        <taxon>Atherinomorphae</taxon>
        <taxon>Cyprinodontiformes</taxon>
        <taxon>Goodeidae</taxon>
        <taxon>Crenichthys</taxon>
    </lineage>
</organism>
<evidence type="ECO:0000256" key="1">
    <source>
        <dbReference type="SAM" id="SignalP"/>
    </source>
</evidence>
<name>A0AAV9RRV3_9TELE</name>
<evidence type="ECO:0000313" key="2">
    <source>
        <dbReference type="EMBL" id="KAK5611743.1"/>
    </source>
</evidence>
<dbReference type="Proteomes" id="UP001311232">
    <property type="component" value="Unassembled WGS sequence"/>
</dbReference>
<keyword evidence="3" id="KW-1185">Reference proteome</keyword>
<sequence>MVWLMTYAALFHYTAASPDASSCETQSPPFRSPWLAAQRWNGEFLPLEVIIQGPQYVPDKSTYEPPNTLQDTVSCSRCGISAPSPQISVGYALSSLDKDTAGGMYLPIISCPRGNPQDRFWLPTLHLLDGELLLLAPIAPFFAPGTDAKGCQVSITTADGSTQTSVTTKSVTCQTSACDDEEQHQPASLEELISQTSATSDAMQTETGPPQLSDGLLAEVMTAIPPQPSPPLRPYPQSSRLCIALLRPSHMDGSGSPQLKGFPHYLSSRRSLYHLPF</sequence>
<gene>
    <name evidence="2" type="ORF">CRENBAI_010728</name>
</gene>
<dbReference type="EMBL" id="JAHHUM010001462">
    <property type="protein sequence ID" value="KAK5611743.1"/>
    <property type="molecule type" value="Genomic_DNA"/>
</dbReference>
<comment type="caution">
    <text evidence="2">The sequence shown here is derived from an EMBL/GenBank/DDBJ whole genome shotgun (WGS) entry which is preliminary data.</text>
</comment>